<evidence type="ECO:0000313" key="6">
    <source>
        <dbReference type="EMBL" id="PWN31091.1"/>
    </source>
</evidence>
<name>A0A316V3I1_9BASI</name>
<dbReference type="SMART" id="SM00839">
    <property type="entry name" value="ELFV_dehydrog"/>
    <property type="match status" value="1"/>
</dbReference>
<evidence type="ECO:0000256" key="3">
    <source>
        <dbReference type="ARBA" id="ARBA00023027"/>
    </source>
</evidence>
<evidence type="ECO:0000256" key="4">
    <source>
        <dbReference type="SAM" id="MobiDB-lite"/>
    </source>
</evidence>
<dbReference type="InterPro" id="IPR029068">
    <property type="entry name" value="Glyas_Bleomycin-R_OHBP_Dase"/>
</dbReference>
<accession>A0A316V3I1</accession>
<dbReference type="GO" id="GO:0004352">
    <property type="term" value="F:glutamate dehydrogenase (NAD+) activity"/>
    <property type="evidence" value="ECO:0007669"/>
    <property type="project" value="TreeGrafter"/>
</dbReference>
<dbReference type="STRING" id="1569628.A0A316V3I1"/>
<dbReference type="PANTHER" id="PTHR11606">
    <property type="entry name" value="GLUTAMATE DEHYDROGENASE"/>
    <property type="match status" value="1"/>
</dbReference>
<organism evidence="6 7">
    <name type="scientific">Jaminaea rosea</name>
    <dbReference type="NCBI Taxonomy" id="1569628"/>
    <lineage>
        <taxon>Eukaryota</taxon>
        <taxon>Fungi</taxon>
        <taxon>Dikarya</taxon>
        <taxon>Basidiomycota</taxon>
        <taxon>Ustilaginomycotina</taxon>
        <taxon>Exobasidiomycetes</taxon>
        <taxon>Microstromatales</taxon>
        <taxon>Microstromatales incertae sedis</taxon>
        <taxon>Jaminaea</taxon>
    </lineage>
</organism>
<keyword evidence="7" id="KW-1185">Reference proteome</keyword>
<dbReference type="GeneID" id="37031337"/>
<dbReference type="Pfam" id="PF00903">
    <property type="entry name" value="Glyoxalase"/>
    <property type="match status" value="1"/>
</dbReference>
<keyword evidence="3" id="KW-0520">NAD</keyword>
<dbReference type="InterPro" id="IPR037523">
    <property type="entry name" value="VOC_core"/>
</dbReference>
<dbReference type="SUPFAM" id="SSF53223">
    <property type="entry name" value="Aminoacid dehydrogenase-like, N-terminal domain"/>
    <property type="match status" value="1"/>
</dbReference>
<evidence type="ECO:0000256" key="2">
    <source>
        <dbReference type="ARBA" id="ARBA00023002"/>
    </source>
</evidence>
<dbReference type="Gene3D" id="3.40.50.10860">
    <property type="entry name" value="Leucine Dehydrogenase, chain A, domain 1"/>
    <property type="match status" value="1"/>
</dbReference>
<feature type="region of interest" description="Disordered" evidence="4">
    <location>
        <begin position="816"/>
        <end position="837"/>
    </location>
</feature>
<dbReference type="Gene3D" id="3.10.180.10">
    <property type="entry name" value="2,3-Dihydroxybiphenyl 1,2-Dioxygenase, domain 1"/>
    <property type="match status" value="1"/>
</dbReference>
<feature type="domain" description="VOC" evidence="5">
    <location>
        <begin position="649"/>
        <end position="788"/>
    </location>
</feature>
<dbReference type="PROSITE" id="PS51819">
    <property type="entry name" value="VOC"/>
    <property type="match status" value="2"/>
</dbReference>
<comment type="similarity">
    <text evidence="1">Belongs to the Glu/Leu/Phe/Val dehydrogenases family.</text>
</comment>
<protein>
    <recommendedName>
        <fullName evidence="5">VOC domain-containing protein</fullName>
    </recommendedName>
</protein>
<dbReference type="PANTHER" id="PTHR11606:SF24">
    <property type="entry name" value="NAD-SPECIFIC GLUTAMATE DEHYDROGENASE"/>
    <property type="match status" value="1"/>
</dbReference>
<dbReference type="SUPFAM" id="SSF51735">
    <property type="entry name" value="NAD(P)-binding Rossmann-fold domains"/>
    <property type="match status" value="1"/>
</dbReference>
<proteinExistence type="inferred from homology"/>
<feature type="region of interest" description="Disordered" evidence="4">
    <location>
        <begin position="606"/>
        <end position="627"/>
    </location>
</feature>
<evidence type="ECO:0000313" key="7">
    <source>
        <dbReference type="Proteomes" id="UP000245884"/>
    </source>
</evidence>
<dbReference type="Gene3D" id="3.40.50.720">
    <property type="entry name" value="NAD(P)-binding Rossmann-like Domain"/>
    <property type="match status" value="1"/>
</dbReference>
<dbReference type="RefSeq" id="XP_025365703.1">
    <property type="nucleotide sequence ID" value="XM_025509514.1"/>
</dbReference>
<dbReference type="InterPro" id="IPR036291">
    <property type="entry name" value="NAD(P)-bd_dom_sf"/>
</dbReference>
<dbReference type="GO" id="GO:0006538">
    <property type="term" value="P:L-glutamate catabolic process"/>
    <property type="evidence" value="ECO:0007669"/>
    <property type="project" value="TreeGrafter"/>
</dbReference>
<dbReference type="InterPro" id="IPR046346">
    <property type="entry name" value="Aminoacid_DH-like_N_sf"/>
</dbReference>
<dbReference type="InterPro" id="IPR004360">
    <property type="entry name" value="Glyas_Fos-R_dOase_dom"/>
</dbReference>
<reference evidence="6 7" key="1">
    <citation type="journal article" date="2018" name="Mol. Biol. Evol.">
        <title>Broad Genomic Sampling Reveals a Smut Pathogenic Ancestry of the Fungal Clade Ustilaginomycotina.</title>
        <authorList>
            <person name="Kijpornyongpan T."/>
            <person name="Mondo S.J."/>
            <person name="Barry K."/>
            <person name="Sandor L."/>
            <person name="Lee J."/>
            <person name="Lipzen A."/>
            <person name="Pangilinan J."/>
            <person name="LaButti K."/>
            <person name="Hainaut M."/>
            <person name="Henrissat B."/>
            <person name="Grigoriev I.V."/>
            <person name="Spatafora J.W."/>
            <person name="Aime M.C."/>
        </authorList>
    </citation>
    <scope>NUCLEOTIDE SEQUENCE [LARGE SCALE GENOMIC DNA]</scope>
    <source>
        <strain evidence="6 7">MCA 5214</strain>
    </source>
</reference>
<feature type="compositionally biased region" description="Polar residues" evidence="4">
    <location>
        <begin position="818"/>
        <end position="828"/>
    </location>
</feature>
<dbReference type="Pfam" id="PF02812">
    <property type="entry name" value="ELFV_dehydrog_N"/>
    <property type="match status" value="1"/>
</dbReference>
<gene>
    <name evidence="6" type="ORF">BDZ90DRAFT_34855</name>
</gene>
<dbReference type="EMBL" id="KZ819662">
    <property type="protein sequence ID" value="PWN31091.1"/>
    <property type="molecule type" value="Genomic_DNA"/>
</dbReference>
<feature type="domain" description="VOC" evidence="5">
    <location>
        <begin position="492"/>
        <end position="610"/>
    </location>
</feature>
<evidence type="ECO:0000259" key="5">
    <source>
        <dbReference type="PROSITE" id="PS51819"/>
    </source>
</evidence>
<dbReference type="Proteomes" id="UP000245884">
    <property type="component" value="Unassembled WGS sequence"/>
</dbReference>
<keyword evidence="2" id="KW-0560">Oxidoreductase</keyword>
<sequence>MAPTASFATPLYSSERALNASPSLEPTTIKKARIVPPSATTASLLIPPAPEIIDGRCVWHWQDKHTIAEGWIVIDAPQPTAAGGGLFLHEQASLTEVRDVACAMSTKLAVSSQPQIVGAKGGIRFSHRDPEATHVLERFIRDNAAVISTYWGTGGDLNTSHSLIDEYAKKYCTQGTETALDALSRALQCPTSAKDVPRLLQESVPTPAGVEGVEWSLEEYSVGYVMAVTLKRMLEKTDPALIGRARLVVQGFGCVGATFAQAAQELGLGRIVGISSQYGFLCDNSGIDVAAINKARRSSPDTTVDPNSLEAGLTAQQRALPTYTRRKTASTDEDHLVSFLTSARADVFVPCACRYILTPKVTAALVSHTFSDLCANAQRYVVAGANNVFPATAQRSACLAKLDEAGITMMPEWVSNSGTANLFMRTCSGLALQGRPLGNLAACARDTTSFIDAVFSRVGGSSSTSTALWHACDEVASARRQAGAINLLGVERISHLTLISPDAKRSKETFLRVGNVSEVVSVEGGADLFRLPGIDDPTLSIEQAPADAGPADTGLHVRFAVANLEKARRVLAKQNVAFTERPITQKGQEGDFELELTGEQAGYPMSFCQSAEPSASSSASLSSPSAAGPTTLSNGLELISHALVSEVKQLDHYTLIVPDASAVREFHERMLGYTHLRTITLNAGAAPEGEEDMLNHVMALPFDTQRVLVITEGLIPESIFSKLLQKKRRPYVHHIALQVGDVEAAFAGVRGAGWQTTSDKISKDMLSGLRQFFLREEEAGCFLELIERSDGPAEKQEEEAEAPVAVEAVEQAKAAVAKTQNDESSNAKGQGEFRRGNMASLAQSMESYVKG</sequence>
<dbReference type="InterPro" id="IPR006096">
    <property type="entry name" value="Glu/Leu/Phe/Val/Trp_DH_C"/>
</dbReference>
<feature type="compositionally biased region" description="Low complexity" evidence="4">
    <location>
        <begin position="610"/>
        <end position="627"/>
    </location>
</feature>
<dbReference type="AlphaFoldDB" id="A0A316V3I1"/>
<dbReference type="GO" id="GO:0005739">
    <property type="term" value="C:mitochondrion"/>
    <property type="evidence" value="ECO:0007669"/>
    <property type="project" value="TreeGrafter"/>
</dbReference>
<dbReference type="OrthoDB" id="16820at2759"/>
<dbReference type="Pfam" id="PF00208">
    <property type="entry name" value="ELFV_dehydrog"/>
    <property type="match status" value="1"/>
</dbReference>
<dbReference type="SUPFAM" id="SSF54593">
    <property type="entry name" value="Glyoxalase/Bleomycin resistance protein/Dihydroxybiphenyl dioxygenase"/>
    <property type="match status" value="1"/>
</dbReference>
<evidence type="ECO:0000256" key="1">
    <source>
        <dbReference type="ARBA" id="ARBA00006382"/>
    </source>
</evidence>
<dbReference type="InterPro" id="IPR006097">
    <property type="entry name" value="Glu/Leu/Phe/Val/Trp_DH_dimer"/>
</dbReference>